<evidence type="ECO:0000259" key="16">
    <source>
        <dbReference type="PROSITE" id="PS50076"/>
    </source>
</evidence>
<feature type="domain" description="J" evidence="16">
    <location>
        <begin position="12"/>
        <end position="79"/>
    </location>
</feature>
<dbReference type="KEGG" id="vg:30436184"/>
<evidence type="ECO:0000256" key="4">
    <source>
        <dbReference type="ARBA" id="ARBA00022518"/>
    </source>
</evidence>
<dbReference type="EMBL" id="KX808699">
    <property type="protein sequence ID" value="APD30546.1"/>
    <property type="molecule type" value="Genomic_DNA"/>
</dbReference>
<dbReference type="EMBL" id="KX574453">
    <property type="protein sequence ID" value="API13111.1"/>
    <property type="molecule type" value="Genomic_DNA"/>
</dbReference>
<keyword evidence="11" id="KW-0007">Acetylation</keyword>
<evidence type="ECO:0000256" key="10">
    <source>
        <dbReference type="ARBA" id="ARBA00022833"/>
    </source>
</evidence>
<dbReference type="GO" id="GO:0030430">
    <property type="term" value="C:host cell cytoplasm"/>
    <property type="evidence" value="ECO:0007669"/>
    <property type="project" value="UniProtKB-SubCell"/>
</dbReference>
<dbReference type="Proteomes" id="UP000250118">
    <property type="component" value="Segment"/>
</dbReference>
<dbReference type="RefSeq" id="YP_009325933.1">
    <property type="nucleotide sequence ID" value="NC_032005.1"/>
</dbReference>
<evidence type="ECO:0000313" key="19">
    <source>
        <dbReference type="Proteomes" id="UP000250118"/>
    </source>
</evidence>
<sequence>MDRTLNRAEAKELMELLDLHMSAWGNMPLLRKKYLEKCKEYHPDKGGDETKMKRLNTLYRKLEEKVHIVHEEARFEAWDSNKVHNSCNGPCCDPRAFVGYVFGDEFEPCSLYSWECVTQPKLNCKCIHCHLERLHKFRYKKNKVPVVWLRCYCFSCFCRWFGKPKDPMSLFFWKLILLNTRMGHVGL</sequence>
<dbReference type="Pfam" id="PF02380">
    <property type="entry name" value="Papo_T_antigen"/>
    <property type="match status" value="1"/>
</dbReference>
<evidence type="ECO:0000256" key="7">
    <source>
        <dbReference type="ARBA" id="ARBA00022581"/>
    </source>
</evidence>
<keyword evidence="5" id="KW-0597">Phosphoprotein</keyword>
<dbReference type="OrthoDB" id="14669at10239"/>
<dbReference type="GO" id="GO:0042025">
    <property type="term" value="C:host cell nucleus"/>
    <property type="evidence" value="ECO:0007669"/>
    <property type="project" value="UniProtKB-SubCell"/>
</dbReference>
<keyword evidence="13" id="KW-0010">Activator</keyword>
<evidence type="ECO:0000256" key="13">
    <source>
        <dbReference type="ARBA" id="ARBA00023159"/>
    </source>
</evidence>
<evidence type="ECO:0000313" key="17">
    <source>
        <dbReference type="EMBL" id="APD30546.1"/>
    </source>
</evidence>
<proteinExistence type="predicted"/>
<dbReference type="GO" id="GO:0008270">
    <property type="term" value="F:zinc ion binding"/>
    <property type="evidence" value="ECO:0007669"/>
    <property type="project" value="UniProtKB-KW"/>
</dbReference>
<keyword evidence="14" id="KW-0804">Transcription</keyword>
<reference evidence="18 19" key="2">
    <citation type="journal article" date="2017" name="MSphere">
        <title>Rat Polyomavirus 2 (RatPyV2): Identification and Characterization of a Novel Polyomavirus in a Colony of X-SCID Rats.</title>
        <authorList>
            <person name="Rigatti L.H."/>
            <person name="Toptan T."/>
            <person name="Newsome J.T."/>
            <person name="Moore P.S."/>
            <person name="Chang Y."/>
        </authorList>
    </citation>
    <scope>NUCLEOTIDE SEQUENCE [LARGE SCALE GENOMIC DNA]</scope>
    <source>
        <strain evidence="18 19">PITT4</strain>
    </source>
</reference>
<keyword evidence="4" id="KW-0244">Early protein</keyword>
<evidence type="ECO:0000256" key="6">
    <source>
        <dbReference type="ARBA" id="ARBA00022562"/>
    </source>
</evidence>
<dbReference type="InterPro" id="IPR001623">
    <property type="entry name" value="DnaJ_domain"/>
</dbReference>
<evidence type="ECO:0000256" key="9">
    <source>
        <dbReference type="ARBA" id="ARBA00022771"/>
    </source>
</evidence>
<organism evidence="17">
    <name type="scientific">Betapolyomavirus securanorvegicus</name>
    <dbReference type="NCBI Taxonomy" id="1919247"/>
    <lineage>
        <taxon>Viruses</taxon>
        <taxon>Monodnaviria</taxon>
        <taxon>Shotokuvirae</taxon>
        <taxon>Cossaviricota</taxon>
        <taxon>Papovaviricetes</taxon>
        <taxon>Sepolyvirales</taxon>
        <taxon>Polyomaviridae</taxon>
        <taxon>Betapolyomavirus</taxon>
    </lineage>
</organism>
<evidence type="ECO:0000256" key="5">
    <source>
        <dbReference type="ARBA" id="ARBA00022553"/>
    </source>
</evidence>
<evidence type="ECO:0000256" key="12">
    <source>
        <dbReference type="ARBA" id="ARBA00023015"/>
    </source>
</evidence>
<keyword evidence="15" id="KW-1035">Host cytoplasm</keyword>
<keyword evidence="19" id="KW-1185">Reference proteome</keyword>
<keyword evidence="7" id="KW-0945">Host-virus interaction</keyword>
<evidence type="ECO:0000256" key="15">
    <source>
        <dbReference type="ARBA" id="ARBA00023200"/>
    </source>
</evidence>
<evidence type="ECO:0000256" key="8">
    <source>
        <dbReference type="ARBA" id="ARBA00022723"/>
    </source>
</evidence>
<evidence type="ECO:0000256" key="1">
    <source>
        <dbReference type="ARBA" id="ARBA00004147"/>
    </source>
</evidence>
<dbReference type="Gene3D" id="1.10.287.110">
    <property type="entry name" value="DnaJ domain"/>
    <property type="match status" value="1"/>
</dbReference>
<keyword evidence="9" id="KW-0863">Zinc-finger</keyword>
<protein>
    <recommendedName>
        <fullName evidence="3">Small t antigen</fullName>
    </recommendedName>
</protein>
<keyword evidence="10" id="KW-0862">Zinc</keyword>
<evidence type="ECO:0000256" key="11">
    <source>
        <dbReference type="ARBA" id="ARBA00022990"/>
    </source>
</evidence>
<dbReference type="Gene3D" id="1.20.120.1860">
    <property type="entry name" value="Small t-antigen, unique domain"/>
    <property type="match status" value="1"/>
</dbReference>
<evidence type="ECO:0000256" key="2">
    <source>
        <dbReference type="ARBA" id="ARBA00004192"/>
    </source>
</evidence>
<accession>A0A1J0MVR5</accession>
<evidence type="ECO:0000256" key="14">
    <source>
        <dbReference type="ARBA" id="ARBA00023163"/>
    </source>
</evidence>
<dbReference type="FunFam" id="1.10.287.110:FF:000161">
    <property type="entry name" value="Small t antigen"/>
    <property type="match status" value="1"/>
</dbReference>
<dbReference type="InterPro" id="IPR003354">
    <property type="entry name" value="Papo_T_antigen"/>
</dbReference>
<dbReference type="InterPro" id="IPR036092">
    <property type="entry name" value="Papo_T_antigensf"/>
</dbReference>
<comment type="subcellular location">
    <subcellularLocation>
        <location evidence="2">Host cytoplasm</location>
    </subcellularLocation>
    <subcellularLocation>
        <location evidence="1">Host nucleus</location>
    </subcellularLocation>
</comment>
<dbReference type="InterPro" id="IPR036869">
    <property type="entry name" value="J_dom_sf"/>
</dbReference>
<dbReference type="SUPFAM" id="SSF161240">
    <property type="entry name" value="T-antigen specific domain-like"/>
    <property type="match status" value="1"/>
</dbReference>
<reference evidence="17" key="1">
    <citation type="submission" date="2016-08" db="EMBL/GenBank/DDBJ databases">
        <title>Identification of a Novel Naturally Occurring Polyomavirus Infection in Severe Combined Immunodeficient Rats.</title>
        <authorList>
            <person name="Besch-Williford C."/>
            <person name="Pesavento P."/>
            <person name="Hamilton S."/>
            <person name="Bauer B."/>
            <person name="Kapusinszky B."/>
            <person name="Phan T.G."/>
            <person name="Delwart E."/>
            <person name="Livingston R."/>
            <person name="Cushing S."/>
            <person name="Myles M."/>
        </authorList>
    </citation>
    <scope>NUCLEOTIDE SEQUENCE [LARGE SCALE GENOMIC DNA]</scope>
    <source>
        <strain evidence="17">1014-2016-2</strain>
    </source>
</reference>
<name>A0A1J0MVR5_9POLY</name>
<evidence type="ECO:0000313" key="18">
    <source>
        <dbReference type="EMBL" id="API13111.1"/>
    </source>
</evidence>
<keyword evidence="6" id="KW-1048">Host nucleus</keyword>
<keyword evidence="12" id="KW-0805">Transcription regulation</keyword>
<dbReference type="SUPFAM" id="SSF46565">
    <property type="entry name" value="Chaperone J-domain"/>
    <property type="match status" value="1"/>
</dbReference>
<dbReference type="Proteomes" id="UP000201054">
    <property type="component" value="Segment"/>
</dbReference>
<gene>
    <name evidence="18" type="ORF">RatPyV2_gp5</name>
</gene>
<evidence type="ECO:0000256" key="3">
    <source>
        <dbReference type="ARBA" id="ARBA00016539"/>
    </source>
</evidence>
<dbReference type="PROSITE" id="PS50076">
    <property type="entry name" value="DNAJ_2"/>
    <property type="match status" value="1"/>
</dbReference>
<keyword evidence="8" id="KW-0479">Metal-binding</keyword>
<dbReference type="SMART" id="SM00271">
    <property type="entry name" value="DnaJ"/>
    <property type="match status" value="1"/>
</dbReference>